<comment type="caution">
    <text evidence="3">The sequence shown here is derived from an EMBL/GenBank/DDBJ whole genome shotgun (WGS) entry which is preliminary data.</text>
</comment>
<organism evidence="3 4">
    <name type="scientific">Gordonia phosphorivorans</name>
    <dbReference type="NCBI Taxonomy" id="1056982"/>
    <lineage>
        <taxon>Bacteria</taxon>
        <taxon>Bacillati</taxon>
        <taxon>Actinomycetota</taxon>
        <taxon>Actinomycetes</taxon>
        <taxon>Mycobacteriales</taxon>
        <taxon>Gordoniaceae</taxon>
        <taxon>Gordonia</taxon>
    </lineage>
</organism>
<feature type="transmembrane region" description="Helical" evidence="2">
    <location>
        <begin position="258"/>
        <end position="278"/>
    </location>
</feature>
<reference evidence="3 4" key="1">
    <citation type="submission" date="2024-09" db="EMBL/GenBank/DDBJ databases">
        <authorList>
            <person name="Sun Q."/>
            <person name="Mori K."/>
        </authorList>
    </citation>
    <scope>NUCLEOTIDE SEQUENCE [LARGE SCALE GENOMIC DNA]</scope>
    <source>
        <strain evidence="3 4">CCM 7957</strain>
    </source>
</reference>
<keyword evidence="2" id="KW-0472">Membrane</keyword>
<dbReference type="Proteomes" id="UP001589783">
    <property type="component" value="Unassembled WGS sequence"/>
</dbReference>
<sequence length="935" mass="103233">MVDQDGEASQSLDENLYRRTGEVIAEQLREPWDWGAGQRANAGDWRVYTVEGWHARSEAEKRDVPGGLPQDRPWAIAASMFPSRYEFVADVEPDPTSVVSPAAEPDFYRFRRTGTVRARPRRSDEPQVTPDGLVPTTPDDNGPQKVAKWVVTDLETDDSWNVSEDHFHRTYRKVTPPSRWTQFRTGIEATGTVAAVAVQTVWATGAATARRKVGALARLIRVATPTVVPTILTLWAFGAFFWGYSVVSTTYEDASSSFWQRAFATLLMFGGGYAPLIGGEEFDPVPTPKVAMASVIAFSVTIAAASGIALKLSALAWRRLWDWLRRPRLVVIGSDEAAAAITRSCIDHGLKALLITEDGAGEAAKACGHVIPKVEIGTFAECGRFGVPRRVLQLSDNVVIATDSDSRNLTLQPLVLAVAQRKHRGEADSWGAKWRTLWHGRRRDRFSVVAVVEDAGFVDAMRPIRLAELSEEGITCPADNIAEHVCHIIDSISTGPSAVVKPADSESAAELLIETVVVEIVDATEGAAETASGEALAVTLRRWVRRQQWGRAFLRGDRSVATDIPNEIVGIRLREGPHDADPGENDLLVRVYVGRPDSAVMTRVLADRSSDLPPPVLTVVVAEGDLVATAMQSFDRSAKVVSGRDWLTTEAGKFDPRTDNVITYIDPDQTGLDAHLVTDDVRLQSARLFHQTYEFMFASGEPVGSWLPGEPLASQTKAEERAAARRALTEWWATRDRTGIRAAASSIETARQKVRKRINNWYSSERAARNMLEFLKAAGWELRRFEREGAPAQPAFPGATVNDIAEREHDNWRERCWHDTSRRRRFRVQRTVGSEATSGASSLQFDHKLHRCADYSSSGADALTFKLLNRLTGDYMKAAPKAAENRRTVEYNRRIVTETYPAIAAYFGYVIVPRDPGPLAETCGGGAIECRPDVH</sequence>
<dbReference type="RefSeq" id="WP_382365381.1">
    <property type="nucleotide sequence ID" value="NZ_JBHLWV010000027.1"/>
</dbReference>
<evidence type="ECO:0000256" key="1">
    <source>
        <dbReference type="SAM" id="MobiDB-lite"/>
    </source>
</evidence>
<dbReference type="EMBL" id="JBHLWV010000027">
    <property type="protein sequence ID" value="MFC0316059.1"/>
    <property type="molecule type" value="Genomic_DNA"/>
</dbReference>
<proteinExistence type="predicted"/>
<keyword evidence="2" id="KW-1133">Transmembrane helix</keyword>
<feature type="region of interest" description="Disordered" evidence="1">
    <location>
        <begin position="116"/>
        <end position="144"/>
    </location>
</feature>
<feature type="transmembrane region" description="Helical" evidence="2">
    <location>
        <begin position="227"/>
        <end position="246"/>
    </location>
</feature>
<evidence type="ECO:0000313" key="3">
    <source>
        <dbReference type="EMBL" id="MFC0316059.1"/>
    </source>
</evidence>
<evidence type="ECO:0008006" key="5">
    <source>
        <dbReference type="Google" id="ProtNLM"/>
    </source>
</evidence>
<gene>
    <name evidence="3" type="ORF">ACFFJD_14495</name>
</gene>
<evidence type="ECO:0000313" key="4">
    <source>
        <dbReference type="Proteomes" id="UP001589783"/>
    </source>
</evidence>
<name>A0ABV6HAZ6_9ACTN</name>
<evidence type="ECO:0000256" key="2">
    <source>
        <dbReference type="SAM" id="Phobius"/>
    </source>
</evidence>
<accession>A0ABV6HAZ6</accession>
<protein>
    <recommendedName>
        <fullName evidence="5">RCK N-terminal domain-containing protein</fullName>
    </recommendedName>
</protein>
<keyword evidence="4" id="KW-1185">Reference proteome</keyword>
<feature type="transmembrane region" description="Helical" evidence="2">
    <location>
        <begin position="290"/>
        <end position="317"/>
    </location>
</feature>
<keyword evidence="2" id="KW-0812">Transmembrane</keyword>